<evidence type="ECO:0000259" key="8">
    <source>
        <dbReference type="Pfam" id="PF14781"/>
    </source>
</evidence>
<proteinExistence type="predicted"/>
<dbReference type="Proteomes" id="UP000728185">
    <property type="component" value="Unassembled WGS sequence"/>
</dbReference>
<dbReference type="Pfam" id="PF14782">
    <property type="entry name" value="BBS2_GAE"/>
    <property type="match status" value="1"/>
</dbReference>
<dbReference type="GO" id="GO:0031514">
    <property type="term" value="C:motile cilium"/>
    <property type="evidence" value="ECO:0007669"/>
    <property type="project" value="TreeGrafter"/>
</dbReference>
<name>A0A8E0RRR4_9TREM</name>
<dbReference type="InterPro" id="IPR055379">
    <property type="entry name" value="BBS2_pf_dom"/>
</dbReference>
<dbReference type="Pfam" id="PF23353">
    <property type="entry name" value="BBS2_hp"/>
    <property type="match status" value="1"/>
</dbReference>
<accession>A0A8E0RRR4</accession>
<evidence type="ECO:0000259" key="9">
    <source>
        <dbReference type="Pfam" id="PF14782"/>
    </source>
</evidence>
<evidence type="ECO:0000256" key="2">
    <source>
        <dbReference type="ARBA" id="ARBA00004245"/>
    </source>
</evidence>
<keyword evidence="14" id="KW-1185">Reference proteome</keyword>
<evidence type="ECO:0000256" key="4">
    <source>
        <dbReference type="ARBA" id="ARBA00023069"/>
    </source>
</evidence>
<comment type="caution">
    <text evidence="13">The sequence shown here is derived from an EMBL/GenBank/DDBJ whole genome shotgun (WGS) entry which is preliminary data.</text>
</comment>
<evidence type="ECO:0000259" key="11">
    <source>
        <dbReference type="Pfam" id="PF23350"/>
    </source>
</evidence>
<evidence type="ECO:0000256" key="6">
    <source>
        <dbReference type="ARBA" id="ARBA00023273"/>
    </source>
</evidence>
<reference evidence="13" key="1">
    <citation type="submission" date="2019-05" db="EMBL/GenBank/DDBJ databases">
        <title>Annotation for the trematode Fasciolopsis buski.</title>
        <authorList>
            <person name="Choi Y.-J."/>
        </authorList>
    </citation>
    <scope>NUCLEOTIDE SEQUENCE</scope>
    <source>
        <strain evidence="13">HT</strain>
        <tissue evidence="13">Whole worm</tissue>
    </source>
</reference>
<keyword evidence="3 7" id="KW-0963">Cytoplasm</keyword>
<feature type="domain" description="Ciliary BBSome complex subunit 2 middle region" evidence="10">
    <location>
        <begin position="177"/>
        <end position="276"/>
    </location>
</feature>
<evidence type="ECO:0000256" key="5">
    <source>
        <dbReference type="ARBA" id="ARBA00023212"/>
    </source>
</evidence>
<dbReference type="EMBL" id="LUCM01006721">
    <property type="protein sequence ID" value="KAA0190862.1"/>
    <property type="molecule type" value="Genomic_DNA"/>
</dbReference>
<dbReference type="GO" id="GO:0016020">
    <property type="term" value="C:membrane"/>
    <property type="evidence" value="ECO:0007669"/>
    <property type="project" value="TreeGrafter"/>
</dbReference>
<dbReference type="InterPro" id="IPR011047">
    <property type="entry name" value="Quinoprotein_ADH-like_sf"/>
</dbReference>
<dbReference type="OrthoDB" id="2120021at2759"/>
<dbReference type="Pfam" id="PF14783">
    <property type="entry name" value="BBS2_Mid"/>
    <property type="match status" value="1"/>
</dbReference>
<feature type="domain" description="BBS2 GAE" evidence="9">
    <location>
        <begin position="391"/>
        <end position="482"/>
    </location>
</feature>
<dbReference type="InterPro" id="IPR029429">
    <property type="entry name" value="BBS2_Mid"/>
</dbReference>
<gene>
    <name evidence="13" type="ORF">FBUS_08557</name>
</gene>
<dbReference type="GO" id="GO:1905515">
    <property type="term" value="P:non-motile cilium assembly"/>
    <property type="evidence" value="ECO:0007669"/>
    <property type="project" value="InterPro"/>
</dbReference>
<dbReference type="InterPro" id="IPR016616">
    <property type="entry name" value="Bardet-Biedl_syndrome_2_prot"/>
</dbReference>
<dbReference type="PIRSF" id="PIRSF013684">
    <property type="entry name" value="BBS2"/>
    <property type="match status" value="1"/>
</dbReference>
<dbReference type="Pfam" id="PF14781">
    <property type="entry name" value="BBS2_N"/>
    <property type="match status" value="1"/>
</dbReference>
<keyword evidence="5 7" id="KW-0206">Cytoskeleton</keyword>
<protein>
    <recommendedName>
        <fullName evidence="7">Bardet-Biedl syndrome 2 protein homolog</fullName>
    </recommendedName>
</protein>
<feature type="domain" description="BBS2 platform" evidence="11">
    <location>
        <begin position="498"/>
        <end position="594"/>
    </location>
</feature>
<feature type="domain" description="Ciliary BBSome complex subunit 2 N-terminal" evidence="8">
    <location>
        <begin position="25"/>
        <end position="122"/>
    </location>
</feature>
<comment type="subcellular location">
    <subcellularLocation>
        <location evidence="1">Cell projection</location>
        <location evidence="1">Cilium</location>
    </subcellularLocation>
    <subcellularLocation>
        <location evidence="2">Cytoplasm</location>
        <location evidence="2">Cytoskeleton</location>
    </subcellularLocation>
</comment>
<dbReference type="PANTHER" id="PTHR32465">
    <property type="entry name" value="BARDET-BIEDL SYNDROME 2 PROTEIN"/>
    <property type="match status" value="1"/>
</dbReference>
<dbReference type="InterPro" id="IPR029333">
    <property type="entry name" value="BBS2_GAE_dom"/>
</dbReference>
<dbReference type="SUPFAM" id="SSF50998">
    <property type="entry name" value="Quinoprotein alcohol dehydrogenase-like"/>
    <property type="match status" value="1"/>
</dbReference>
<evidence type="ECO:0000313" key="14">
    <source>
        <dbReference type="Proteomes" id="UP000728185"/>
    </source>
</evidence>
<evidence type="ECO:0000256" key="1">
    <source>
        <dbReference type="ARBA" id="ARBA00004138"/>
    </source>
</evidence>
<evidence type="ECO:0000259" key="12">
    <source>
        <dbReference type="Pfam" id="PF23353"/>
    </source>
</evidence>
<feature type="domain" description="BBS2 hairpin" evidence="12">
    <location>
        <begin position="609"/>
        <end position="706"/>
    </location>
</feature>
<evidence type="ECO:0000256" key="7">
    <source>
        <dbReference type="PIRNR" id="PIRNR013684"/>
    </source>
</evidence>
<keyword evidence="6 7" id="KW-0966">Cell projection</keyword>
<dbReference type="AlphaFoldDB" id="A0A8E0RRR4"/>
<sequence length="742" mass="82932">MTFDCEPSFQKHLPFNILPGLITKGCFDGQHNLLSFVSSNGKLIVEKDGNLTDAIISDNKDRYIFYSAPPGCCSLVTGRLSTPGDRDVILLGSPTGVIAYDVYDNVDLYHKEMPDGVNTMLISAKLGSKCHPVVFIGGRCSLTALNENGTEVFWTVVGESVMSLAVIETDSGLDGSEDCASQLVIGSEDYRIRIMQDNMTMVELIETEAISLLINLGGGYFGYGLKNGTIGVYNRGDRLWRIKSQAHPVCFATYDINQDGSPELICGWNNGKVDGRLQMTGVVVFKINLNAPCAGLVVMNYGGMPEILLACGVDGEIRGYNSFCPEKQTDSVISEVLLRQMALRRQVLMSEIRDLNMSLKMRRHNIHDVRKAGLSAISADTELQVSVGVSSSHRCVNLRVTTSNGTKLRCVLLFAEGLFNGESHVIHPPEKTDYPAEFHIELRPHRDCEIDVSVKAYAVPTINIQTQAVFHVLQASLRLPEFSMYRLLSENVENDWPQDRAKPYGGVSFHVKERPQKLVSWINEHFILPHPMTVTEARFLNVGFEILRVDPEQLDSENDRHGQATVIIQMTVKGEISIRTDYLEVAASMVQSIVCYLNVRELSSTCDFPFAMEQLKQLADLQIAAHQITREQMMTDLAEKKQLIKDLTVLAEDHRLAGNWENAKQMYMELYHENRQLITTYRSRTSECETLANLQKQLNMIIEQASSLRAGQYKSRIISLCRQAMVENNIGAIGRIIRSGEE</sequence>
<evidence type="ECO:0000256" key="3">
    <source>
        <dbReference type="ARBA" id="ARBA00022490"/>
    </source>
</evidence>
<dbReference type="InterPro" id="IPR055380">
    <property type="entry name" value="BBS2_hp_dom"/>
</dbReference>
<dbReference type="PANTHER" id="PTHR32465:SF0">
    <property type="entry name" value="BARDET-BIEDL SYNDROME 2 PROTEIN"/>
    <property type="match status" value="1"/>
</dbReference>
<evidence type="ECO:0000259" key="10">
    <source>
        <dbReference type="Pfam" id="PF14783"/>
    </source>
</evidence>
<keyword evidence="4 7" id="KW-0969">Cilium</keyword>
<evidence type="ECO:0000313" key="13">
    <source>
        <dbReference type="EMBL" id="KAA0190862.1"/>
    </source>
</evidence>
<organism evidence="13 14">
    <name type="scientific">Fasciolopsis buskii</name>
    <dbReference type="NCBI Taxonomy" id="27845"/>
    <lineage>
        <taxon>Eukaryota</taxon>
        <taxon>Metazoa</taxon>
        <taxon>Spiralia</taxon>
        <taxon>Lophotrochozoa</taxon>
        <taxon>Platyhelminthes</taxon>
        <taxon>Trematoda</taxon>
        <taxon>Digenea</taxon>
        <taxon>Plagiorchiida</taxon>
        <taxon>Echinostomata</taxon>
        <taxon>Echinostomatoidea</taxon>
        <taxon>Fasciolidae</taxon>
        <taxon>Fasciolopsis</taxon>
    </lineage>
</organism>
<dbReference type="Pfam" id="PF23350">
    <property type="entry name" value="BBS2_pf"/>
    <property type="match status" value="1"/>
</dbReference>
<dbReference type="GO" id="GO:0036064">
    <property type="term" value="C:ciliary basal body"/>
    <property type="evidence" value="ECO:0007669"/>
    <property type="project" value="TreeGrafter"/>
</dbReference>
<dbReference type="GO" id="GO:0034464">
    <property type="term" value="C:BBSome"/>
    <property type="evidence" value="ECO:0007669"/>
    <property type="project" value="UniProtKB-UniRule"/>
</dbReference>
<dbReference type="InterPro" id="IPR029430">
    <property type="entry name" value="BBS2_N"/>
</dbReference>